<keyword evidence="2" id="KW-0489">Methyltransferase</keyword>
<dbReference type="OrthoDB" id="7542440at2"/>
<dbReference type="PANTHER" id="PTHR34203:SF15">
    <property type="entry name" value="SLL1173 PROTEIN"/>
    <property type="match status" value="1"/>
</dbReference>
<organism evidence="2 3">
    <name type="scientific">Pontivivens marinum</name>
    <dbReference type="NCBI Taxonomy" id="1690039"/>
    <lineage>
        <taxon>Bacteria</taxon>
        <taxon>Pseudomonadati</taxon>
        <taxon>Pseudomonadota</taxon>
        <taxon>Alphaproteobacteria</taxon>
        <taxon>Rhodobacterales</taxon>
        <taxon>Paracoccaceae</taxon>
        <taxon>Pontivivens</taxon>
    </lineage>
</organism>
<dbReference type="Gene3D" id="3.40.50.150">
    <property type="entry name" value="Vaccinia Virus protein VP39"/>
    <property type="match status" value="1"/>
</dbReference>
<feature type="domain" description="Methyltransferase FkbM" evidence="1">
    <location>
        <begin position="103"/>
        <end position="243"/>
    </location>
</feature>
<evidence type="ECO:0000313" key="2">
    <source>
        <dbReference type="EMBL" id="SOH93245.1"/>
    </source>
</evidence>
<dbReference type="InterPro" id="IPR006342">
    <property type="entry name" value="FkbM_mtfrase"/>
</dbReference>
<name>A0A2C9CPW3_9RHOB</name>
<keyword evidence="3" id="KW-1185">Reference proteome</keyword>
<dbReference type="AlphaFoldDB" id="A0A2C9CPW3"/>
<dbReference type="InterPro" id="IPR029063">
    <property type="entry name" value="SAM-dependent_MTases_sf"/>
</dbReference>
<dbReference type="GO" id="GO:0008168">
    <property type="term" value="F:methyltransferase activity"/>
    <property type="evidence" value="ECO:0007669"/>
    <property type="project" value="UniProtKB-KW"/>
</dbReference>
<dbReference type="InterPro" id="IPR052514">
    <property type="entry name" value="SAM-dependent_MTase"/>
</dbReference>
<sequence length="280" mass="30425">MSFTPPNPPFGTYAISPTLERLRLRAERAPRRWIASGIRRLIQRAQAEPYDVVVFGNQKARLHPADNRAEKRVLSGTQYWDLPERTRLAQAIAEAGDTFCFVDAGANVGMYTLSVRADAQRAGKAVQIVAIEPDPVNAGRLRCNLAASDAVDVHHAAVALSDSEGEVSFVSGGLENRGEARIGEGDLTLPCRPLLSVVQDAGLPRIDAMKMDIEGYEIPVLTAFFASALPQMLPRLVIMETGRDAGGPLPELMIRHGYHIEMQTGINTIFVLGDAAQPSE</sequence>
<gene>
    <name evidence="2" type="ORF">SAMN06273572_1011101</name>
</gene>
<keyword evidence="2" id="KW-0808">Transferase</keyword>
<protein>
    <submittedName>
        <fullName evidence="2">Methyltransferase, FkbM family</fullName>
    </submittedName>
</protein>
<dbReference type="GO" id="GO:0032259">
    <property type="term" value="P:methylation"/>
    <property type="evidence" value="ECO:0007669"/>
    <property type="project" value="UniProtKB-KW"/>
</dbReference>
<dbReference type="RefSeq" id="WP_097928764.1">
    <property type="nucleotide sequence ID" value="NZ_OCTN01000001.1"/>
</dbReference>
<proteinExistence type="predicted"/>
<evidence type="ECO:0000259" key="1">
    <source>
        <dbReference type="Pfam" id="PF05050"/>
    </source>
</evidence>
<dbReference type="NCBIfam" id="TIGR01444">
    <property type="entry name" value="fkbM_fam"/>
    <property type="match status" value="1"/>
</dbReference>
<dbReference type="Pfam" id="PF05050">
    <property type="entry name" value="Methyltransf_21"/>
    <property type="match status" value="1"/>
</dbReference>
<evidence type="ECO:0000313" key="3">
    <source>
        <dbReference type="Proteomes" id="UP000220034"/>
    </source>
</evidence>
<dbReference type="EMBL" id="OCTN01000001">
    <property type="protein sequence ID" value="SOH93245.1"/>
    <property type="molecule type" value="Genomic_DNA"/>
</dbReference>
<dbReference type="SUPFAM" id="SSF53335">
    <property type="entry name" value="S-adenosyl-L-methionine-dependent methyltransferases"/>
    <property type="match status" value="1"/>
</dbReference>
<accession>A0A2C9CPW3</accession>
<reference evidence="3" key="1">
    <citation type="submission" date="2017-09" db="EMBL/GenBank/DDBJ databases">
        <authorList>
            <person name="Varghese N."/>
            <person name="Submissions S."/>
        </authorList>
    </citation>
    <scope>NUCLEOTIDE SEQUENCE [LARGE SCALE GENOMIC DNA]</scope>
    <source>
        <strain evidence="3">C7</strain>
    </source>
</reference>
<dbReference type="Proteomes" id="UP000220034">
    <property type="component" value="Unassembled WGS sequence"/>
</dbReference>
<dbReference type="PANTHER" id="PTHR34203">
    <property type="entry name" value="METHYLTRANSFERASE, FKBM FAMILY PROTEIN"/>
    <property type="match status" value="1"/>
</dbReference>